<dbReference type="PROSITE" id="PS51925">
    <property type="entry name" value="SWIB_MDM2"/>
    <property type="match status" value="1"/>
</dbReference>
<evidence type="ECO:0008006" key="11">
    <source>
        <dbReference type="Google" id="ProtNLM"/>
    </source>
</evidence>
<feature type="domain" description="Plus3" evidence="7">
    <location>
        <begin position="498"/>
        <end position="631"/>
    </location>
</feature>
<feature type="compositionally biased region" description="Polar residues" evidence="5">
    <location>
        <begin position="335"/>
        <end position="348"/>
    </location>
</feature>
<dbReference type="InterPro" id="IPR001965">
    <property type="entry name" value="Znf_PHD"/>
</dbReference>
<dbReference type="FunFam" id="3.30.40.10:FF:000303">
    <property type="entry name" value="Zinc finger CCCH domain-containing protein 19"/>
    <property type="match status" value="1"/>
</dbReference>
<feature type="compositionally biased region" description="Pro residues" evidence="5">
    <location>
        <begin position="23"/>
        <end position="38"/>
    </location>
</feature>
<evidence type="ECO:0000313" key="10">
    <source>
        <dbReference type="Proteomes" id="UP000604825"/>
    </source>
</evidence>
<keyword evidence="4" id="KW-0238">DNA-binding</keyword>
<dbReference type="InterPro" id="IPR019786">
    <property type="entry name" value="Zinc_finger_PHD-type_CS"/>
</dbReference>
<dbReference type="Pfam" id="PF03126">
    <property type="entry name" value="Plus-3"/>
    <property type="match status" value="1"/>
</dbReference>
<dbReference type="SUPFAM" id="SSF57903">
    <property type="entry name" value="FYVE/PHD zinc finger"/>
    <property type="match status" value="1"/>
</dbReference>
<dbReference type="InterPro" id="IPR004343">
    <property type="entry name" value="Plus-3_dom"/>
</dbReference>
<feature type="region of interest" description="Disordered" evidence="5">
    <location>
        <begin position="931"/>
        <end position="989"/>
    </location>
</feature>
<dbReference type="SUPFAM" id="SSF47592">
    <property type="entry name" value="SWIB/MDM2 domain"/>
    <property type="match status" value="1"/>
</dbReference>
<feature type="compositionally biased region" description="Basic and acidic residues" evidence="5">
    <location>
        <begin position="1065"/>
        <end position="1077"/>
    </location>
</feature>
<dbReference type="FunFam" id="3.90.70.200:FF:000002">
    <property type="entry name" value="Zinc finger CCCH domain-containing protein 19"/>
    <property type="match status" value="1"/>
</dbReference>
<comment type="caution">
    <text evidence="9">The sequence shown here is derived from an EMBL/GenBank/DDBJ whole genome shotgun (WGS) entry which is preliminary data.</text>
</comment>
<proteinExistence type="predicted"/>
<dbReference type="SUPFAM" id="SSF55277">
    <property type="entry name" value="GYF domain"/>
    <property type="match status" value="1"/>
</dbReference>
<dbReference type="SUPFAM" id="SSF159042">
    <property type="entry name" value="Plus3-like"/>
    <property type="match status" value="1"/>
</dbReference>
<dbReference type="CDD" id="cd10567">
    <property type="entry name" value="SWIB-MDM2_like"/>
    <property type="match status" value="1"/>
</dbReference>
<gene>
    <name evidence="9" type="ORF">NCGR_LOCUS3379</name>
</gene>
<dbReference type="Proteomes" id="UP000604825">
    <property type="component" value="Unassembled WGS sequence"/>
</dbReference>
<feature type="compositionally biased region" description="Low complexity" evidence="5">
    <location>
        <begin position="1038"/>
        <end position="1049"/>
    </location>
</feature>
<dbReference type="OrthoDB" id="6415790at2759"/>
<dbReference type="CDD" id="cd15568">
    <property type="entry name" value="PHD5_NSD"/>
    <property type="match status" value="1"/>
</dbReference>
<dbReference type="SMART" id="SM00719">
    <property type="entry name" value="Plus3"/>
    <property type="match status" value="1"/>
</dbReference>
<accession>A0A811MJ76</accession>
<dbReference type="PROSITE" id="PS51360">
    <property type="entry name" value="PLUS3"/>
    <property type="match status" value="1"/>
</dbReference>
<keyword evidence="10" id="KW-1185">Reference proteome</keyword>
<evidence type="ECO:0000259" key="7">
    <source>
        <dbReference type="PROSITE" id="PS51360"/>
    </source>
</evidence>
<feature type="region of interest" description="Disordered" evidence="5">
    <location>
        <begin position="708"/>
        <end position="746"/>
    </location>
</feature>
<dbReference type="SMART" id="SM00249">
    <property type="entry name" value="PHD"/>
    <property type="match status" value="1"/>
</dbReference>
<dbReference type="InterPro" id="IPR036128">
    <property type="entry name" value="Plus3-like_sf"/>
</dbReference>
<keyword evidence="3" id="KW-0862">Zinc</keyword>
<feature type="compositionally biased region" description="Polar residues" evidence="5">
    <location>
        <begin position="931"/>
        <end position="947"/>
    </location>
</feature>
<evidence type="ECO:0000256" key="4">
    <source>
        <dbReference type="ARBA" id="ARBA00023125"/>
    </source>
</evidence>
<dbReference type="PROSITE" id="PS50829">
    <property type="entry name" value="GYF"/>
    <property type="match status" value="1"/>
</dbReference>
<evidence type="ECO:0000256" key="5">
    <source>
        <dbReference type="SAM" id="MobiDB-lite"/>
    </source>
</evidence>
<dbReference type="PANTHER" id="PTHR46695">
    <property type="entry name" value="ZINC FINGER CCCH DOMAIN-CONTAINING PROTEIN 44-RELATED"/>
    <property type="match status" value="1"/>
</dbReference>
<keyword evidence="1" id="KW-0479">Metal-binding</keyword>
<evidence type="ECO:0000259" key="6">
    <source>
        <dbReference type="PROSITE" id="PS50829"/>
    </source>
</evidence>
<dbReference type="InterPro" id="IPR011011">
    <property type="entry name" value="Znf_FYVE_PHD"/>
</dbReference>
<dbReference type="InterPro" id="IPR035445">
    <property type="entry name" value="GYF-like_dom_sf"/>
</dbReference>
<dbReference type="PROSITE" id="PS01359">
    <property type="entry name" value="ZF_PHD_1"/>
    <property type="match status" value="1"/>
</dbReference>
<dbReference type="GO" id="GO:0008270">
    <property type="term" value="F:zinc ion binding"/>
    <property type="evidence" value="ECO:0007669"/>
    <property type="project" value="UniProtKB-KW"/>
</dbReference>
<keyword evidence="2" id="KW-0863">Zinc-finger</keyword>
<reference evidence="9" key="1">
    <citation type="submission" date="2020-10" db="EMBL/GenBank/DDBJ databases">
        <authorList>
            <person name="Han B."/>
            <person name="Lu T."/>
            <person name="Zhao Q."/>
            <person name="Huang X."/>
            <person name="Zhao Y."/>
        </authorList>
    </citation>
    <scope>NUCLEOTIDE SEQUENCE</scope>
</reference>
<dbReference type="InterPro" id="IPR013083">
    <property type="entry name" value="Znf_RING/FYVE/PHD"/>
</dbReference>
<feature type="region of interest" description="Disordered" evidence="5">
    <location>
        <begin position="305"/>
        <end position="358"/>
    </location>
</feature>
<dbReference type="InterPro" id="IPR036885">
    <property type="entry name" value="SWIB_MDM2_dom_sf"/>
</dbReference>
<dbReference type="Pfam" id="PF25980">
    <property type="entry name" value="NERD_plant"/>
    <property type="match status" value="1"/>
</dbReference>
<dbReference type="Gene3D" id="1.10.245.10">
    <property type="entry name" value="SWIB/MDM2 domain"/>
    <property type="match status" value="1"/>
</dbReference>
<feature type="region of interest" description="Disordered" evidence="5">
    <location>
        <begin position="1"/>
        <end position="118"/>
    </location>
</feature>
<dbReference type="EMBL" id="CAJGYO010000001">
    <property type="protein sequence ID" value="CAD6205548.1"/>
    <property type="molecule type" value="Genomic_DNA"/>
</dbReference>
<dbReference type="Pfam" id="PF02201">
    <property type="entry name" value="SWIB"/>
    <property type="match status" value="1"/>
</dbReference>
<protein>
    <recommendedName>
        <fullName evidence="11">Zinc finger CCCH domain-containing protein 44</fullName>
    </recommendedName>
</protein>
<feature type="region of interest" description="Disordered" evidence="5">
    <location>
        <begin position="1025"/>
        <end position="1110"/>
    </location>
</feature>
<dbReference type="InterPro" id="IPR003121">
    <property type="entry name" value="SWIB_MDM2_domain"/>
</dbReference>
<dbReference type="Pfam" id="PF02213">
    <property type="entry name" value="GYF"/>
    <property type="match status" value="1"/>
</dbReference>
<dbReference type="Gene3D" id="3.30.1490.40">
    <property type="match status" value="1"/>
</dbReference>
<organism evidence="9 10">
    <name type="scientific">Miscanthus lutarioriparius</name>
    <dbReference type="NCBI Taxonomy" id="422564"/>
    <lineage>
        <taxon>Eukaryota</taxon>
        <taxon>Viridiplantae</taxon>
        <taxon>Streptophyta</taxon>
        <taxon>Embryophyta</taxon>
        <taxon>Tracheophyta</taxon>
        <taxon>Spermatophyta</taxon>
        <taxon>Magnoliopsida</taxon>
        <taxon>Liliopsida</taxon>
        <taxon>Poales</taxon>
        <taxon>Poaceae</taxon>
        <taxon>PACMAD clade</taxon>
        <taxon>Panicoideae</taxon>
        <taxon>Andropogonodae</taxon>
        <taxon>Andropogoneae</taxon>
        <taxon>Saccharinae</taxon>
        <taxon>Miscanthus</taxon>
    </lineage>
</organism>
<feature type="domain" description="DM2" evidence="8">
    <location>
        <begin position="357"/>
        <end position="440"/>
    </location>
</feature>
<dbReference type="GO" id="GO:0003677">
    <property type="term" value="F:DNA binding"/>
    <property type="evidence" value="ECO:0007669"/>
    <property type="project" value="UniProtKB-KW"/>
</dbReference>
<feature type="compositionally biased region" description="Basic residues" evidence="5">
    <location>
        <begin position="310"/>
        <end position="326"/>
    </location>
</feature>
<feature type="compositionally biased region" description="Polar residues" evidence="5">
    <location>
        <begin position="956"/>
        <end position="975"/>
    </location>
</feature>
<dbReference type="Gene3D" id="3.90.70.200">
    <property type="entry name" value="Plus-3 domain"/>
    <property type="match status" value="1"/>
</dbReference>
<sequence>MDGGTGPGAEVLSPGEAEWPPELRLPPLPPVPEPPPPARRAAPHLHLQPQPTPPAAATKKDPSPPRHGEGFDDQQFLGSIMGAAASPPQQQQQPPAAAAPVKRKRGRPPKNRDGAAPVPALVKPVNKKDEEVVCFICFDGGNLVVCDRRGCPKVYHPACIKRDESFFRSRGKWDCGWHICSSCEKAVQYMCYTCTYSVCKGCVKQGKFFGVRGNKGFCDTCYGTILLIESKDDGAKVGVDFDDQNSWEYLFKLYWLDLKGKHSLTIEELKSAKTHWTVPTTAGRREKEESSDELYDASNDQDATFDISSKKRRQNNSSGKRGRKRKIDGGITSRKCGTSINSAGSLPNGSAGEGMSLPGDTKWASSELLEFIGHMRNGDSSYISQFDVQVLLLEYIKQNNLRDPRRKSQIICDARLSSLFRKPRVGHTEMLKLLEMHYLVKQAPTLNADSQRAIDSDSAQVNNGGYNELTDKLGSDKRRKAHKKIERELTINPEDYAAIDMHNINLIYLRRSVMEDLIDEVAAFSDKIAGAFVRIRISGLGNKQDMYRLVKVLGTHKVAERYTVGKKTTDYALEISNLEKKEIITMDTISNQDFTEEECKRLRQSMKFGLTARLKVGDVYEKAKIFQSLRFKDWLENEKQRLSHLRDRASETGRRKEYPFSLNNALLLHFPWSFDWTMHRNGPDQLFPGRKGTELNSVENHTQKSLDASGHISSLPTEDVDHRSGAGSNINLNNMAPEPASLGVLSNDTEPEKVWHYKDPNGNVQGPFTLLQLSRWASFFPRDLRIWLTFESEENSLLLTEVLPKQQKDFIQPSAVTTSDKSIWAGSGQDRINSNANNSSSPMGYNMVCSSALSSSSAECYDPTKDLKPLGGTLPSGSPKDAHALHEVQNQVNYSSTILSSAGPYVPPGSHDERVSRDRVGEWNSCQDNGGIWSLTTNHSRKSNAQQHPDGCTGKHQMQTESKCSSHVSVLTPQQSERDPATSLSTTSRPEFKAMCQQEGSSWSSATNAGTHDLQLSIALAKPETCSPTNPVEDRDSSSASAVSCQSGAPACIPQPDPTSTSNSRKIEANMDQRKTCQPDTSSESFDRLPEPKSGSLFSLKTQHLESDYPSPIPKLEGKETSVNQSGSTSVAHKNLATKTCVRAPTSKIDSLQPLKERSCPTDRDSINQLEHLFEENVIKRNNEVVNPVSDAEGIAVSDVLESLTEQDCPLQNLVPASAEEEQPQCSSPIALSPWGEPSYYQGEAVDSALWGVQDDPGNDMWSMPSPTPGIQTSSGLGADGKDASCIIEEARADQGVSDFVETLPTQGEKKMEHANSSASGSLVPEQVHKHRVPLRKGAQNLQVGSEVHPWMGAEKPQLGNGQVHHQRGAEKLMAGNDQVLLPRGVQNLQVGNPLVLLQIGVQKWMSGKEQVHLQREAEKLQVGIHQVVRAQRSHLVPAKTVNCLLVTKRRHQQGGTRWQRNREAATRVLLVGKRLQETLWKHPRDNRETATRMQAGERLSEATGAGIHHLVTPVGAARGITNMTGIFTAVIRGGVAQTTLGGLTIVMTMAVVVRQDPRQEGSLIGGYVNTTRMATAGRVRNASTCTGDCHCRGSGTPDCLVALTFLYSSIWFRRSEYRRTLINRVSTIKLPSTPGRACMALYVDAASSCRGVPLDPSTYVGRLFGYGPHPATLHVR</sequence>
<feature type="domain" description="GYF" evidence="6">
    <location>
        <begin position="752"/>
        <end position="804"/>
    </location>
</feature>
<dbReference type="InterPro" id="IPR058668">
    <property type="entry name" value="NERD_dom"/>
</dbReference>
<feature type="compositionally biased region" description="Basic and acidic residues" evidence="5">
    <location>
        <begin position="58"/>
        <end position="70"/>
    </location>
</feature>
<name>A0A811MJ76_9POAL</name>
<evidence type="ECO:0000313" key="9">
    <source>
        <dbReference type="EMBL" id="CAD6205548.1"/>
    </source>
</evidence>
<evidence type="ECO:0000259" key="8">
    <source>
        <dbReference type="PROSITE" id="PS51925"/>
    </source>
</evidence>
<dbReference type="SMART" id="SM00444">
    <property type="entry name" value="GYF"/>
    <property type="match status" value="1"/>
</dbReference>
<dbReference type="Gene3D" id="3.30.40.10">
    <property type="entry name" value="Zinc/RING finger domain, C3HC4 (zinc finger)"/>
    <property type="match status" value="1"/>
</dbReference>
<evidence type="ECO:0000256" key="3">
    <source>
        <dbReference type="ARBA" id="ARBA00022833"/>
    </source>
</evidence>
<dbReference type="InterPro" id="IPR003169">
    <property type="entry name" value="GYF"/>
</dbReference>
<feature type="compositionally biased region" description="Low complexity" evidence="5">
    <location>
        <begin position="83"/>
        <end position="100"/>
    </location>
</feature>
<evidence type="ECO:0000256" key="2">
    <source>
        <dbReference type="ARBA" id="ARBA00022771"/>
    </source>
</evidence>
<evidence type="ECO:0000256" key="1">
    <source>
        <dbReference type="ARBA" id="ARBA00022723"/>
    </source>
</evidence>
<dbReference type="PANTHER" id="PTHR46695:SF4">
    <property type="entry name" value="ZINC FINGER CCCH DOMAIN-CONTAINING PROTEIN 44"/>
    <property type="match status" value="1"/>
</dbReference>